<dbReference type="PANTHER" id="PTHR10412">
    <property type="entry name" value="MANNOSYL-OLIGOSACCHARIDE GLUCOSIDASE"/>
    <property type="match status" value="1"/>
</dbReference>
<keyword evidence="4 12" id="KW-0378">Hydrolase</keyword>
<dbReference type="Pfam" id="PF03200">
    <property type="entry name" value="Glyco_hydro_63"/>
    <property type="match status" value="1"/>
</dbReference>
<dbReference type="EC" id="3.2.1.106" evidence="11 12"/>
<protein>
    <recommendedName>
        <fullName evidence="11 12">Mannosyl-oligosaccharide glucosidase</fullName>
        <ecNumber evidence="11 12">3.2.1.106</ecNumber>
    </recommendedName>
</protein>
<comment type="catalytic activity">
    <reaction evidence="12">
        <text>N(4)-(alpha-D-Glc-(1-&gt;2)-alpha-D-Glc-(1-&gt;3)-alpha-D-Glc-(1-&gt;3)-alpha-D-Man-(1-&gt;2)-alpha-D-Man-(1-&gt;2)-alpha-D-Man-(1-&gt;3)-[alpha-D-Man-(1-&gt;2)-alpha-D-Man-(1-&gt;3)-[alpha-D-Man-(1-&gt;2)-alpha-D-Man-(1-&gt;6)]-alpha-D-Man-(1-&gt;6)]-beta-D-Man-(1-&gt;4)-beta-D-GlcNAc-(1-&gt;4)-beta-D-GlcNAc)-L-asparaginyl-[protein] + H2O = N(4)-(alpha-D-Glc-(1-&gt;3)-alpha-D-Glc-(1-&gt;3)-alpha-D-Man-(1-&gt;2)-alpha-D-Man-(1-&gt;2)-alpha-D-Man-(1-&gt;3)-[alpha-D-Man-(1-&gt;2)-alpha-D-Man-(1-&gt;3)-[alpha-D-Man-(1-&gt;2)-alpha-D-Man-(1-&gt;6)]-alpha-D-Man-(1-&gt;6)]-beta-D-Man-(1-&gt;4)-beta-D-GlcNAc-(1-&gt;4)-beta-D-GlcNAc)-L-asparaginyl-[protein] + beta-D-glucose</text>
        <dbReference type="Rhea" id="RHEA:55988"/>
        <dbReference type="Rhea" id="RHEA-COMP:12806"/>
        <dbReference type="Rhea" id="RHEA-COMP:14355"/>
        <dbReference type="ChEBI" id="CHEBI:15377"/>
        <dbReference type="ChEBI" id="CHEBI:15903"/>
        <dbReference type="ChEBI" id="CHEBI:59082"/>
        <dbReference type="ChEBI" id="CHEBI:132537"/>
        <dbReference type="EC" id="3.2.1.106"/>
    </reaction>
</comment>
<evidence type="ECO:0000256" key="11">
    <source>
        <dbReference type="ARBA" id="ARBA00038888"/>
    </source>
</evidence>
<reference evidence="16" key="1">
    <citation type="submission" date="2022-02" db="EMBL/GenBank/DDBJ databases">
        <authorList>
            <person name="King R."/>
        </authorList>
    </citation>
    <scope>NUCLEOTIDE SEQUENCE</scope>
</reference>
<evidence type="ECO:0000256" key="8">
    <source>
        <dbReference type="ARBA" id="ARBA00023136"/>
    </source>
</evidence>
<feature type="compositionally biased region" description="Low complexity" evidence="13">
    <location>
        <begin position="19"/>
        <end position="29"/>
    </location>
</feature>
<evidence type="ECO:0000259" key="14">
    <source>
        <dbReference type="Pfam" id="PF03200"/>
    </source>
</evidence>
<keyword evidence="3 12" id="KW-0812">Transmembrane</keyword>
<evidence type="ECO:0000256" key="4">
    <source>
        <dbReference type="ARBA" id="ARBA00022801"/>
    </source>
</evidence>
<gene>
    <name evidence="16" type="ORF">SPLIT_LOCUS7353</name>
</gene>
<name>A0A9P0I8I0_SPOLI</name>
<feature type="compositionally biased region" description="Basic residues" evidence="13">
    <location>
        <begin position="1"/>
        <end position="10"/>
    </location>
</feature>
<evidence type="ECO:0000256" key="9">
    <source>
        <dbReference type="ARBA" id="ARBA00023180"/>
    </source>
</evidence>
<keyword evidence="5 12" id="KW-0256">Endoplasmic reticulum</keyword>
<dbReference type="Gene3D" id="1.50.10.10">
    <property type="match status" value="1"/>
</dbReference>
<dbReference type="GO" id="GO:0009311">
    <property type="term" value="P:oligosaccharide metabolic process"/>
    <property type="evidence" value="ECO:0007669"/>
    <property type="project" value="UniProtKB-UniRule"/>
</dbReference>
<dbReference type="AlphaFoldDB" id="A0A9P0I8I0"/>
<keyword evidence="17" id="KW-1185">Reference proteome</keyword>
<evidence type="ECO:0000256" key="6">
    <source>
        <dbReference type="ARBA" id="ARBA00022968"/>
    </source>
</evidence>
<evidence type="ECO:0000256" key="1">
    <source>
        <dbReference type="ARBA" id="ARBA00004648"/>
    </source>
</evidence>
<dbReference type="Pfam" id="PF16923">
    <property type="entry name" value="Glyco_hydro_63N"/>
    <property type="match status" value="1"/>
</dbReference>
<proteinExistence type="inferred from homology"/>
<evidence type="ECO:0000256" key="2">
    <source>
        <dbReference type="ARBA" id="ARBA00010833"/>
    </source>
</evidence>
<keyword evidence="6" id="KW-0735">Signal-anchor</keyword>
<evidence type="ECO:0000313" key="17">
    <source>
        <dbReference type="Proteomes" id="UP001153321"/>
    </source>
</evidence>
<dbReference type="GO" id="GO:0006487">
    <property type="term" value="P:protein N-linked glycosylation"/>
    <property type="evidence" value="ECO:0007669"/>
    <property type="project" value="UniProtKB-UniRule"/>
</dbReference>
<dbReference type="InterPro" id="IPR012341">
    <property type="entry name" value="6hp_glycosidase-like_sf"/>
</dbReference>
<dbReference type="InterPro" id="IPR008928">
    <property type="entry name" value="6-hairpin_glycosidase_sf"/>
</dbReference>
<feature type="domain" description="Glycosyl hydrolase family 63 N-terminal" evidence="15">
    <location>
        <begin position="86"/>
        <end position="270"/>
    </location>
</feature>
<dbReference type="InterPro" id="IPR038518">
    <property type="entry name" value="Glyco_hydro_63N_sf"/>
</dbReference>
<keyword evidence="10 12" id="KW-0326">Glycosidase</keyword>
<evidence type="ECO:0000313" key="16">
    <source>
        <dbReference type="EMBL" id="CAH1641997.1"/>
    </source>
</evidence>
<keyword evidence="7 12" id="KW-1133">Transmembrane helix</keyword>
<evidence type="ECO:0000259" key="15">
    <source>
        <dbReference type="Pfam" id="PF16923"/>
    </source>
</evidence>
<keyword evidence="8 12" id="KW-0472">Membrane</keyword>
<dbReference type="Proteomes" id="UP001153321">
    <property type="component" value="Chromosome 25"/>
</dbReference>
<comment type="similarity">
    <text evidence="2 12">Belongs to the glycosyl hydrolase 63 family.</text>
</comment>
<keyword evidence="9" id="KW-0325">Glycoprotein</keyword>
<evidence type="ECO:0000256" key="7">
    <source>
        <dbReference type="ARBA" id="ARBA00022989"/>
    </source>
</evidence>
<comment type="function">
    <text evidence="12">Cleaves the distal alpha 1,2-linked glucose residue from the Glc(3)Man(9)GlcNAc(2) oligosaccharide precursor.</text>
</comment>
<dbReference type="GO" id="GO:0005789">
    <property type="term" value="C:endoplasmic reticulum membrane"/>
    <property type="evidence" value="ECO:0007669"/>
    <property type="project" value="UniProtKB-SubCell"/>
</dbReference>
<accession>A0A9P0I8I0</accession>
<dbReference type="InterPro" id="IPR031335">
    <property type="entry name" value="Glyco_hydro_63_C"/>
</dbReference>
<dbReference type="GO" id="GO:0004573">
    <property type="term" value="F:Glc3Man9GlcNAc2 oligosaccharide glucosidase activity"/>
    <property type="evidence" value="ECO:0007669"/>
    <property type="project" value="UniProtKB-UniRule"/>
</dbReference>
<comment type="subcellular location">
    <subcellularLocation>
        <location evidence="1 12">Endoplasmic reticulum membrane</location>
        <topology evidence="1 12">Single-pass type II membrane protein</topology>
    </subcellularLocation>
</comment>
<feature type="transmembrane region" description="Helical" evidence="12">
    <location>
        <begin position="39"/>
        <end position="61"/>
    </location>
</feature>
<evidence type="ECO:0000256" key="13">
    <source>
        <dbReference type="SAM" id="MobiDB-lite"/>
    </source>
</evidence>
<organism evidence="16 17">
    <name type="scientific">Spodoptera littoralis</name>
    <name type="common">Egyptian cotton leafworm</name>
    <dbReference type="NCBI Taxonomy" id="7109"/>
    <lineage>
        <taxon>Eukaryota</taxon>
        <taxon>Metazoa</taxon>
        <taxon>Ecdysozoa</taxon>
        <taxon>Arthropoda</taxon>
        <taxon>Hexapoda</taxon>
        <taxon>Insecta</taxon>
        <taxon>Pterygota</taxon>
        <taxon>Neoptera</taxon>
        <taxon>Endopterygota</taxon>
        <taxon>Lepidoptera</taxon>
        <taxon>Glossata</taxon>
        <taxon>Ditrysia</taxon>
        <taxon>Noctuoidea</taxon>
        <taxon>Noctuidae</taxon>
        <taxon>Amphipyrinae</taxon>
        <taxon>Spodoptera</taxon>
    </lineage>
</organism>
<dbReference type="EMBL" id="LR824556">
    <property type="protein sequence ID" value="CAH1641997.1"/>
    <property type="molecule type" value="Genomic_DNA"/>
</dbReference>
<sequence length="806" mass="91380">MKMVRHRKVVSLKTDKDASSSSGCSESSIGSRTFKFLSVWKTGVGCVCFLIAVYISTLGYLETRVNTPFDDDKVVKDSGLQVADRYWGTYRPGVYLGLKSREPRSPVFGIMWYELAAATHKGIRHWCDQNDNLDTYGWLRHDGVTFGEQLIVDKPHNITTSFIKTPGGEHGGHWTARINVTTKGHAKVPFVLIWYAALDESLGPAAPHSRLWYEDGSILGHTPQLHNFRINLVPQQGKLLHTSYSEANAPGLHLLKEKLYSLLKIERHSMFGKLAVLGADDELHIKEKDINFVPIQMLVETPFCVDIVYTTEDLSTPPLKGEKYARVLQEKKREFDAEFESKFRLDEKGYPPEDVAIARAALANMVGGIGYFFGAGRVQSQYTREPVPYWRAPLYTGVPSRSFFPRGFLWDEGFHGLLIGRWSPDIQMDIAAHWMDLINVEGWIPREQILGAEALARVPKEFVVQSNAAANPPMLLIQLAHFVKIRPELFVTGSKHRATLDRMFSRLQAWYQWFQTTQKGDEPTSYRWRGREDDGLQLNPKTLTSGLDDYPRASHPSDIERHVDLRCWMYAAADAMMTIADLLQRDSSKYEATKDQLGDEELLNELHWSTHTQTYADYGLHTDGVKLVRQQPKNPSEPAKVVRSVTVPPQPRLVTSAFGYVSLFPMLMKVLKPDSDKLGKILEDLDKPELLWSPYGLRSLSKSAPLYMKRNTEHDPPYWRGQIWVPINYLALSSLKHYANAGGPHAARAAELNGRLRDNVVRNILNQYKKTGYLFEQYSAEDGKGSGCKPFNGWTALVVLIMADEY</sequence>
<evidence type="ECO:0000256" key="5">
    <source>
        <dbReference type="ARBA" id="ARBA00022824"/>
    </source>
</evidence>
<dbReference type="PANTHER" id="PTHR10412:SF11">
    <property type="entry name" value="MANNOSYL-OLIGOSACCHARIDE GLUCOSIDASE"/>
    <property type="match status" value="1"/>
</dbReference>
<evidence type="ECO:0000256" key="3">
    <source>
        <dbReference type="ARBA" id="ARBA00022692"/>
    </source>
</evidence>
<feature type="region of interest" description="Disordered" evidence="13">
    <location>
        <begin position="1"/>
        <end position="29"/>
    </location>
</feature>
<feature type="domain" description="Glycosyl hydrolase family 63 C-terminal" evidence="14">
    <location>
        <begin position="320"/>
        <end position="803"/>
    </location>
</feature>
<dbReference type="InterPro" id="IPR031631">
    <property type="entry name" value="Glyco_hydro_63N"/>
</dbReference>
<evidence type="ECO:0000256" key="10">
    <source>
        <dbReference type="ARBA" id="ARBA00023295"/>
    </source>
</evidence>
<dbReference type="InterPro" id="IPR004888">
    <property type="entry name" value="Glycoside_hydrolase_63"/>
</dbReference>
<dbReference type="Gene3D" id="2.70.98.110">
    <property type="entry name" value="Glycosyl hydrolase family 63, N-terminal domain"/>
    <property type="match status" value="1"/>
</dbReference>
<dbReference type="SUPFAM" id="SSF48208">
    <property type="entry name" value="Six-hairpin glycosidases"/>
    <property type="match status" value="1"/>
</dbReference>
<evidence type="ECO:0000256" key="12">
    <source>
        <dbReference type="RuleBase" id="RU368089"/>
    </source>
</evidence>